<dbReference type="InterPro" id="IPR052895">
    <property type="entry name" value="HetReg/Transcr_Mod"/>
</dbReference>
<gene>
    <name evidence="1" type="ORF">HIM_05451</name>
</gene>
<protein>
    <recommendedName>
        <fullName evidence="3">Heterokaryon incompatibility domain-containing protein</fullName>
    </recommendedName>
</protein>
<reference evidence="1 2" key="1">
    <citation type="journal article" date="2014" name="Genome Biol. Evol.">
        <title>Comparative genomics and transcriptomics analyses reveal divergent lifestyle features of nematode endoparasitic fungus Hirsutella minnesotensis.</title>
        <authorList>
            <person name="Lai Y."/>
            <person name="Liu K."/>
            <person name="Zhang X."/>
            <person name="Zhang X."/>
            <person name="Li K."/>
            <person name="Wang N."/>
            <person name="Shu C."/>
            <person name="Wu Y."/>
            <person name="Wang C."/>
            <person name="Bushley K.E."/>
            <person name="Xiang M."/>
            <person name="Liu X."/>
        </authorList>
    </citation>
    <scope>NUCLEOTIDE SEQUENCE [LARGE SCALE GENOMIC DNA]</scope>
    <source>
        <strain evidence="1 2">3608</strain>
    </source>
</reference>
<dbReference type="EMBL" id="KQ030519">
    <property type="protein sequence ID" value="KJZ75257.1"/>
    <property type="molecule type" value="Genomic_DNA"/>
</dbReference>
<dbReference type="OrthoDB" id="2504919at2759"/>
<dbReference type="AlphaFoldDB" id="A0A0F8A0D7"/>
<keyword evidence="2" id="KW-1185">Reference proteome</keyword>
<accession>A0A0F8A0D7</accession>
<dbReference type="PANTHER" id="PTHR24148:SF64">
    <property type="entry name" value="HETEROKARYON INCOMPATIBILITY DOMAIN-CONTAINING PROTEIN"/>
    <property type="match status" value="1"/>
</dbReference>
<proteinExistence type="predicted"/>
<dbReference type="PANTHER" id="PTHR24148">
    <property type="entry name" value="ANKYRIN REPEAT DOMAIN-CONTAINING PROTEIN 39 HOMOLOG-RELATED"/>
    <property type="match status" value="1"/>
</dbReference>
<sequence length="373" mass="41893">MDRLVQCGRHTIGWDQVELVAGYIIMETAFSKNYGFSQTHCWWAAIVSTERIRQPRNWLFMLYLASNFSSTDTRDAIYGLLGLIELSGGGLEPDYSKSPMEVYQDSVREALIQFQRTDVLLYATGNETPSWAPRWNRPMLFRNPFRFGKSLPWKPAGDSKPIWHIDSNSNVLSLHGFVIGSIQLVEQYNESYFSNAMIDSNKGKNDLTQSWGQILSTLNKGNTKTPFTDTMLAAIATSLAFGLDEASNPCDGRLLMRNFVAYLKLVLDEDTYNKFIPLEVSEESAQANGHVFGKPVWDFKYPDSSIFTTDGGLVGCCVSTTMPGDVVSVAFGSTYPFVLRPDGEKYLLKGYAFVHGTMHGEQCRPEGRVMKIH</sequence>
<dbReference type="Pfam" id="PF26639">
    <property type="entry name" value="Het-6_barrel"/>
    <property type="match status" value="1"/>
</dbReference>
<evidence type="ECO:0008006" key="3">
    <source>
        <dbReference type="Google" id="ProtNLM"/>
    </source>
</evidence>
<name>A0A0F8A0D7_9HYPO</name>
<organism evidence="1 2">
    <name type="scientific">Hirsutella minnesotensis 3608</name>
    <dbReference type="NCBI Taxonomy" id="1043627"/>
    <lineage>
        <taxon>Eukaryota</taxon>
        <taxon>Fungi</taxon>
        <taxon>Dikarya</taxon>
        <taxon>Ascomycota</taxon>
        <taxon>Pezizomycotina</taxon>
        <taxon>Sordariomycetes</taxon>
        <taxon>Hypocreomycetidae</taxon>
        <taxon>Hypocreales</taxon>
        <taxon>Ophiocordycipitaceae</taxon>
        <taxon>Hirsutella</taxon>
    </lineage>
</organism>
<evidence type="ECO:0000313" key="2">
    <source>
        <dbReference type="Proteomes" id="UP000054481"/>
    </source>
</evidence>
<evidence type="ECO:0000313" key="1">
    <source>
        <dbReference type="EMBL" id="KJZ75257.1"/>
    </source>
</evidence>
<dbReference type="Proteomes" id="UP000054481">
    <property type="component" value="Unassembled WGS sequence"/>
</dbReference>